<dbReference type="FunFam" id="1.20.1560.10:FF:000006">
    <property type="entry name" value="ATP-binding cassette, sub-family C (CFTR/MRP), member 9"/>
    <property type="match status" value="1"/>
</dbReference>
<feature type="domain" description="ABC transmembrane type-1" evidence="13">
    <location>
        <begin position="191"/>
        <end position="421"/>
    </location>
</feature>
<dbReference type="PROSITE" id="PS50929">
    <property type="entry name" value="ABC_TM1F"/>
    <property type="match status" value="2"/>
</dbReference>
<dbReference type="EMBL" id="JANAWD010000323">
    <property type="protein sequence ID" value="KAJ3481405.1"/>
    <property type="molecule type" value="Genomic_DNA"/>
</dbReference>
<feature type="transmembrane region" description="Helical" evidence="11">
    <location>
        <begin position="154"/>
        <end position="177"/>
    </location>
</feature>
<dbReference type="FunFam" id="3.40.50.300:FF:000997">
    <property type="entry name" value="Multidrug resistance-associated protein 1"/>
    <property type="match status" value="1"/>
</dbReference>
<feature type="transmembrane region" description="Helical" evidence="11">
    <location>
        <begin position="362"/>
        <end position="385"/>
    </location>
</feature>
<dbReference type="CDD" id="cd03244">
    <property type="entry name" value="ABCC_MRP_domain2"/>
    <property type="match status" value="1"/>
</dbReference>
<dbReference type="CDD" id="cd18606">
    <property type="entry name" value="ABC_6TM_YOR1_D2_like"/>
    <property type="match status" value="1"/>
</dbReference>
<evidence type="ECO:0000256" key="1">
    <source>
        <dbReference type="ARBA" id="ARBA00004141"/>
    </source>
</evidence>
<feature type="compositionally biased region" description="Basic and acidic residues" evidence="10">
    <location>
        <begin position="57"/>
        <end position="82"/>
    </location>
</feature>
<comment type="similarity">
    <text evidence="2">Belongs to the ABC transporter superfamily. ABCC family. Conjugate transporter (TC 3.A.1.208) subfamily.</text>
</comment>
<dbReference type="SMART" id="SM00382">
    <property type="entry name" value="AAA"/>
    <property type="match status" value="1"/>
</dbReference>
<evidence type="ECO:0000313" key="15">
    <source>
        <dbReference type="Proteomes" id="UP001212997"/>
    </source>
</evidence>
<dbReference type="InterPro" id="IPR050173">
    <property type="entry name" value="ABC_transporter_C-like"/>
</dbReference>
<feature type="region of interest" description="Disordered" evidence="10">
    <location>
        <begin position="462"/>
        <end position="534"/>
    </location>
</feature>
<dbReference type="InterPro" id="IPR011527">
    <property type="entry name" value="ABC1_TM_dom"/>
</dbReference>
<feature type="transmembrane region" description="Helical" evidence="11">
    <location>
        <begin position="405"/>
        <end position="426"/>
    </location>
</feature>
<evidence type="ECO:0000256" key="2">
    <source>
        <dbReference type="ARBA" id="ARBA00009726"/>
    </source>
</evidence>
<evidence type="ECO:0000256" key="3">
    <source>
        <dbReference type="ARBA" id="ARBA00022448"/>
    </source>
</evidence>
<evidence type="ECO:0000256" key="11">
    <source>
        <dbReference type="SAM" id="Phobius"/>
    </source>
</evidence>
<dbReference type="InterPro" id="IPR027417">
    <property type="entry name" value="P-loop_NTPase"/>
</dbReference>
<feature type="transmembrane region" description="Helical" evidence="11">
    <location>
        <begin position="251"/>
        <end position="275"/>
    </location>
</feature>
<keyword evidence="4 11" id="KW-0812">Transmembrane</keyword>
<name>A0AAD5V3W7_9APHY</name>
<feature type="transmembrane region" description="Helical" evidence="11">
    <location>
        <begin position="922"/>
        <end position="943"/>
    </location>
</feature>
<evidence type="ECO:0000256" key="5">
    <source>
        <dbReference type="ARBA" id="ARBA00022737"/>
    </source>
</evidence>
<dbReference type="PROSITE" id="PS50893">
    <property type="entry name" value="ABC_TRANSPORTER_2"/>
    <property type="match status" value="2"/>
</dbReference>
<evidence type="ECO:0000256" key="6">
    <source>
        <dbReference type="ARBA" id="ARBA00022741"/>
    </source>
</evidence>
<dbReference type="SUPFAM" id="SSF52540">
    <property type="entry name" value="P-loop containing nucleoside triphosphate hydrolases"/>
    <property type="match status" value="2"/>
</dbReference>
<dbReference type="Proteomes" id="UP001212997">
    <property type="component" value="Unassembled WGS sequence"/>
</dbReference>
<organism evidence="14 15">
    <name type="scientific">Meripilus lineatus</name>
    <dbReference type="NCBI Taxonomy" id="2056292"/>
    <lineage>
        <taxon>Eukaryota</taxon>
        <taxon>Fungi</taxon>
        <taxon>Dikarya</taxon>
        <taxon>Basidiomycota</taxon>
        <taxon>Agaricomycotina</taxon>
        <taxon>Agaricomycetes</taxon>
        <taxon>Polyporales</taxon>
        <taxon>Meripilaceae</taxon>
        <taxon>Meripilus</taxon>
    </lineage>
</organism>
<feature type="compositionally biased region" description="Basic and acidic residues" evidence="10">
    <location>
        <begin position="472"/>
        <end position="484"/>
    </location>
</feature>
<feature type="region of interest" description="Disordered" evidence="10">
    <location>
        <begin position="752"/>
        <end position="773"/>
    </location>
</feature>
<keyword evidence="6" id="KW-0547">Nucleotide-binding</keyword>
<feature type="domain" description="ABC transmembrane type-1" evidence="13">
    <location>
        <begin position="811"/>
        <end position="1054"/>
    </location>
</feature>
<dbReference type="CDD" id="cd18597">
    <property type="entry name" value="ABC_6TM_YOR1_D1_like"/>
    <property type="match status" value="1"/>
</dbReference>
<evidence type="ECO:0000256" key="7">
    <source>
        <dbReference type="ARBA" id="ARBA00022840"/>
    </source>
</evidence>
<dbReference type="PROSITE" id="PS00211">
    <property type="entry name" value="ABC_TRANSPORTER_1"/>
    <property type="match status" value="2"/>
</dbReference>
<dbReference type="GO" id="GO:0016020">
    <property type="term" value="C:membrane"/>
    <property type="evidence" value="ECO:0007669"/>
    <property type="project" value="UniProtKB-SubCell"/>
</dbReference>
<keyword evidence="7" id="KW-0067">ATP-binding</keyword>
<keyword evidence="3" id="KW-0813">Transport</keyword>
<sequence>MATIATRLLLVESDSERWVFQAAGERRCPPEQRPRVPSQNIKDVEDLGTPTIIEAPEDTKAPGDIDSEKGTESKNDVEDPKENKKYDSSLLKALHSTFFWSWWGSGLLKLVSDTLKTTTPLVNKVLLTWLTNSYIFYHASEAERSFLGLEQPRGIGYGIGLAFALFVMQGSYISLIFDQFDSILTDLDTEVASLMTNHFTYLAMRNGIFIRTALIASIFRKSLRLSGRARIEHSAGKITTMISSDATRLDLFAGLLHNLWVAPIQIIIGLGLLIGNLGYSALVGLGVLLLGFPLQLVLVKVLFGQRKKAVGLTDQRVRMTSEVLQGIRLIKYYTWEAFYAHRIGNLRANELKAVRRAALARAALICLVTFLPILASILSFITYALSGHDLNVAIIFSSLQFFNIIRAPLMFFPAVIAASADGAVALGRIGKFLTAEEVAEPYAIREESKFAIDVNGDFEWETVQKPGSQPTKPEKNKPGKDGPKKPTTPATEKAKPKSPFKRGFFGKEKASPELPTTVEKAETVEPQPETVEKEDKPFALNDLSLQIPKGSFVAITYSGLQSSLLQALIGEMRKTKGKAVFSSPVAYVPQVSWIMNATLRQNIIFGREEDEDRLREMIKACCLEHDLEMLPNGEYTEIGEKGINLSGGQKARVSLARAAYSDSDIILMDDSLSAVDAYVGKQILDNCILSGPLAGKTRVLATHALFVLDKTDFIYVMENGKIAEQGTYKDLKENSVLFSQIMDEYGSLEATKKGAAGETKEQESSGKENGAPQKAQIGLMQDEERLTGSVSFKVYADYFRFSGGLIWAPMILLLLTLSQVAQVANTLFLGYWTAGSIPGFSQGEYMATYAGLGAATAVFSFGLSFALRQEHDSVSTLIAGLRMFRTALFAVLRSPISFFDTTPMGRITSRLSKDQDTLDAEVSMTAFQFLSILSSVVGTAGLVFYTFPYLGIMFAPMSALYLTAAVYYRRTSVETKRLDSLMRSALYASYSEALTGLSTVRGYGEQGRFVHAAEEGLDMENRAYYMTVAIQRWLGVRLDLLGNLLILGIALFAAGFRDTVSPSKTGVVLSYTLSSTYSPHILCASNSLRFKLPRYSLNLYQRMPVNEQNFNAVERILHYTKLESEGELATPDDPPPTWPEQGGIQFKDVKLSYRPGLPLVLKGVTFDIRPGEKVGVVGRTGAGKSSLLQALFRIVNIEDGSIVIDGYNTRKIGLDVLRGRLALVPQDNTLFLGTLRENLDPQGTRTDAEIISALRRVWLLPAEGTIVDPLQEAKFSLDSAVNDEGSNYSAGEKQLLALCRALVKQSQIIVLDEATSSVDVETDAKVQRTIQTEFSSSTLLCIAHRLNTIMYYDRIMVMDAGEVAEIDTPLNLYDKEDSIFRSLCNEAGLTRQDIVRIRSSVAPIP</sequence>
<keyword evidence="8 11" id="KW-1133">Transmembrane helix</keyword>
<feature type="domain" description="ABC transporter" evidence="12">
    <location>
        <begin position="519"/>
        <end position="744"/>
    </location>
</feature>
<evidence type="ECO:0000256" key="10">
    <source>
        <dbReference type="SAM" id="MobiDB-lite"/>
    </source>
</evidence>
<comment type="caution">
    <text evidence="14">The sequence shown here is derived from an EMBL/GenBank/DDBJ whole genome shotgun (WGS) entry which is preliminary data.</text>
</comment>
<dbReference type="Pfam" id="PF00005">
    <property type="entry name" value="ABC_tran"/>
    <property type="match status" value="2"/>
</dbReference>
<keyword evidence="5" id="KW-0677">Repeat</keyword>
<evidence type="ECO:0008006" key="16">
    <source>
        <dbReference type="Google" id="ProtNLM"/>
    </source>
</evidence>
<feature type="transmembrane region" description="Helical" evidence="11">
    <location>
        <begin position="810"/>
        <end position="834"/>
    </location>
</feature>
<proteinExistence type="inferred from homology"/>
<feature type="transmembrane region" description="Helical" evidence="11">
    <location>
        <begin position="281"/>
        <end position="303"/>
    </location>
</feature>
<dbReference type="SUPFAM" id="SSF90123">
    <property type="entry name" value="ABC transporter transmembrane region"/>
    <property type="match status" value="2"/>
</dbReference>
<evidence type="ECO:0000259" key="12">
    <source>
        <dbReference type="PROSITE" id="PS50893"/>
    </source>
</evidence>
<accession>A0AAD5V3W7</accession>
<dbReference type="InterPro" id="IPR003593">
    <property type="entry name" value="AAA+_ATPase"/>
</dbReference>
<feature type="domain" description="ABC transporter" evidence="12">
    <location>
        <begin position="1144"/>
        <end position="1385"/>
    </location>
</feature>
<protein>
    <recommendedName>
        <fullName evidence="16">Multidrug resistance-associated ABC transporter</fullName>
    </recommendedName>
</protein>
<feature type="compositionally biased region" description="Basic and acidic residues" evidence="10">
    <location>
        <begin position="25"/>
        <end position="34"/>
    </location>
</feature>
<feature type="transmembrane region" description="Helical" evidence="11">
    <location>
        <begin position="949"/>
        <end position="968"/>
    </location>
</feature>
<dbReference type="Gene3D" id="1.20.1560.10">
    <property type="entry name" value="ABC transporter type 1, transmembrane domain"/>
    <property type="match status" value="2"/>
</dbReference>
<dbReference type="GO" id="GO:0016887">
    <property type="term" value="F:ATP hydrolysis activity"/>
    <property type="evidence" value="ECO:0007669"/>
    <property type="project" value="InterPro"/>
</dbReference>
<keyword evidence="15" id="KW-1185">Reference proteome</keyword>
<dbReference type="InterPro" id="IPR036640">
    <property type="entry name" value="ABC1_TM_sf"/>
</dbReference>
<dbReference type="InterPro" id="IPR003439">
    <property type="entry name" value="ABC_transporter-like_ATP-bd"/>
</dbReference>
<dbReference type="Gene3D" id="3.40.50.300">
    <property type="entry name" value="P-loop containing nucleotide triphosphate hydrolases"/>
    <property type="match status" value="2"/>
</dbReference>
<reference evidence="14" key="1">
    <citation type="submission" date="2022-07" db="EMBL/GenBank/DDBJ databases">
        <title>Genome Sequence of Physisporinus lineatus.</title>
        <authorList>
            <person name="Buettner E."/>
        </authorList>
    </citation>
    <scope>NUCLEOTIDE SEQUENCE</scope>
    <source>
        <strain evidence="14">VT162</strain>
    </source>
</reference>
<gene>
    <name evidence="14" type="ORF">NLI96_g7683</name>
</gene>
<evidence type="ECO:0000256" key="9">
    <source>
        <dbReference type="ARBA" id="ARBA00023136"/>
    </source>
</evidence>
<feature type="region of interest" description="Disordered" evidence="10">
    <location>
        <begin position="25"/>
        <end position="82"/>
    </location>
</feature>
<dbReference type="GO" id="GO:0005524">
    <property type="term" value="F:ATP binding"/>
    <property type="evidence" value="ECO:0007669"/>
    <property type="project" value="UniProtKB-KW"/>
</dbReference>
<feature type="transmembrane region" description="Helical" evidence="11">
    <location>
        <begin position="846"/>
        <end position="867"/>
    </location>
</feature>
<evidence type="ECO:0000256" key="8">
    <source>
        <dbReference type="ARBA" id="ARBA00022989"/>
    </source>
</evidence>
<comment type="subcellular location">
    <subcellularLocation>
        <location evidence="1">Membrane</location>
        <topology evidence="1">Multi-pass membrane protein</topology>
    </subcellularLocation>
</comment>
<evidence type="ECO:0000313" key="14">
    <source>
        <dbReference type="EMBL" id="KAJ3481405.1"/>
    </source>
</evidence>
<dbReference type="FunFam" id="3.40.50.300:FF:000565">
    <property type="entry name" value="ABC bile acid transporter"/>
    <property type="match status" value="1"/>
</dbReference>
<dbReference type="FunFam" id="1.20.1560.10:FF:000013">
    <property type="entry name" value="ABC transporter C family member 2"/>
    <property type="match status" value="1"/>
</dbReference>
<keyword evidence="9 11" id="KW-0472">Membrane</keyword>
<dbReference type="InterPro" id="IPR017871">
    <property type="entry name" value="ABC_transporter-like_CS"/>
</dbReference>
<dbReference type="GO" id="GO:0140359">
    <property type="term" value="F:ABC-type transporter activity"/>
    <property type="evidence" value="ECO:0007669"/>
    <property type="project" value="InterPro"/>
</dbReference>
<dbReference type="PANTHER" id="PTHR24223">
    <property type="entry name" value="ATP-BINDING CASSETTE SUB-FAMILY C"/>
    <property type="match status" value="1"/>
</dbReference>
<evidence type="ECO:0000259" key="13">
    <source>
        <dbReference type="PROSITE" id="PS50929"/>
    </source>
</evidence>
<evidence type="ECO:0000256" key="4">
    <source>
        <dbReference type="ARBA" id="ARBA00022692"/>
    </source>
</evidence>
<dbReference type="Pfam" id="PF00664">
    <property type="entry name" value="ABC_membrane"/>
    <property type="match status" value="2"/>
</dbReference>
<feature type="transmembrane region" description="Helical" evidence="11">
    <location>
        <begin position="1040"/>
        <end position="1056"/>
    </location>
</feature>
<dbReference type="PANTHER" id="PTHR24223:SF456">
    <property type="entry name" value="MULTIDRUG RESISTANCE-ASSOCIATED PROTEIN LETHAL(2)03659"/>
    <property type="match status" value="1"/>
</dbReference>
<dbReference type="CDD" id="cd03250">
    <property type="entry name" value="ABCC_MRP_domain1"/>
    <property type="match status" value="1"/>
</dbReference>